<comment type="similarity">
    <text evidence="2 4">Belongs to the terpene synthase family.</text>
</comment>
<evidence type="ECO:0000256" key="4">
    <source>
        <dbReference type="RuleBase" id="RU366034"/>
    </source>
</evidence>
<comment type="caution">
    <text evidence="5">The sequence shown here is derived from an EMBL/GenBank/DDBJ whole genome shotgun (WGS) entry which is preliminary data.</text>
</comment>
<evidence type="ECO:0000256" key="2">
    <source>
        <dbReference type="ARBA" id="ARBA00006333"/>
    </source>
</evidence>
<dbReference type="Proteomes" id="UP000283841">
    <property type="component" value="Unassembled WGS sequence"/>
</dbReference>
<dbReference type="RefSeq" id="XP_028484829.1">
    <property type="nucleotide sequence ID" value="XM_028633516.1"/>
</dbReference>
<dbReference type="GO" id="GO:0046872">
    <property type="term" value="F:metal ion binding"/>
    <property type="evidence" value="ECO:0007669"/>
    <property type="project" value="UniProtKB-KW"/>
</dbReference>
<evidence type="ECO:0000256" key="3">
    <source>
        <dbReference type="ARBA" id="ARBA00022842"/>
    </source>
</evidence>
<keyword evidence="3 4" id="KW-0460">Magnesium</keyword>
<dbReference type="Pfam" id="PF19086">
    <property type="entry name" value="Terpene_syn_C_2"/>
    <property type="match status" value="1"/>
</dbReference>
<evidence type="ECO:0000313" key="5">
    <source>
        <dbReference type="EMBL" id="RWQ95184.1"/>
    </source>
</evidence>
<dbReference type="InterPro" id="IPR034686">
    <property type="entry name" value="Terpene_cyclase-like_2"/>
</dbReference>
<dbReference type="GO" id="GO:0008299">
    <property type="term" value="P:isoprenoid biosynthetic process"/>
    <property type="evidence" value="ECO:0007669"/>
    <property type="project" value="UniProtKB-ARBA"/>
</dbReference>
<dbReference type="VEuPathDB" id="FungiDB:C8Q69DRAFT_521452"/>
<dbReference type="PANTHER" id="PTHR35201:SF4">
    <property type="entry name" value="BETA-PINACENE SYNTHASE-RELATED"/>
    <property type="match status" value="1"/>
</dbReference>
<sequence length="391" mass="44593">MYQLEKLTDPGERLPLTFCYDYLSLLSSPMVPSTWDFENPCKDWERSLEYQKNSFVLHPQAANLPFHSGLPARANRFLGSVIEYSEILLGTFAEDQDLQKVRLLNGMSLADVACRQLQKPPMERFIVPATQLFPYANQERLKLIAASTLLIVLLDDAQQEIKTDMLEHALEDFSKRLANRPVENSSRSSRFQNFIDEFTRDVLSADAITDTGGHDVIETMCKWITHEQYKEQFGSVTEYMEYRWHDSAFLWTCACVKFSIASNVDLSDPKLATFMREAGNHLSLVNDLASFEKEVREFESGKASSVINVVDVLQRENKIDALEAKRRAYSMQLESESLIKEELERLKSQGSLSLEQWLFVDAVIAMLGGNVFFCMTTSRYGGESSRIGGYD</sequence>
<dbReference type="PANTHER" id="PTHR35201">
    <property type="entry name" value="TERPENE SYNTHASE"/>
    <property type="match status" value="1"/>
</dbReference>
<evidence type="ECO:0000313" key="6">
    <source>
        <dbReference type="Proteomes" id="UP000283841"/>
    </source>
</evidence>
<reference evidence="5 6" key="1">
    <citation type="journal article" date="2018" name="Front. Microbiol.">
        <title>Genomic and genetic insights into a cosmopolitan fungus, Paecilomyces variotii (Eurotiales).</title>
        <authorList>
            <person name="Urquhart A.S."/>
            <person name="Mondo S.J."/>
            <person name="Makela M.R."/>
            <person name="Hane J.K."/>
            <person name="Wiebenga A."/>
            <person name="He G."/>
            <person name="Mihaltcheva S."/>
            <person name="Pangilinan J."/>
            <person name="Lipzen A."/>
            <person name="Barry K."/>
            <person name="de Vries R.P."/>
            <person name="Grigoriev I.V."/>
            <person name="Idnurm A."/>
        </authorList>
    </citation>
    <scope>NUCLEOTIDE SEQUENCE [LARGE SCALE GENOMIC DNA]</scope>
    <source>
        <strain evidence="5 6">CBS 101075</strain>
    </source>
</reference>
<dbReference type="GO" id="GO:0010333">
    <property type="term" value="F:terpene synthase activity"/>
    <property type="evidence" value="ECO:0007669"/>
    <property type="project" value="InterPro"/>
</dbReference>
<comment type="cofactor">
    <cofactor evidence="1 4">
        <name>Mg(2+)</name>
        <dbReference type="ChEBI" id="CHEBI:18420"/>
    </cofactor>
</comment>
<dbReference type="InterPro" id="IPR008949">
    <property type="entry name" value="Isoprenoid_synthase_dom_sf"/>
</dbReference>
<keyword evidence="6" id="KW-1185">Reference proteome</keyword>
<dbReference type="AlphaFoldDB" id="A0A443HTU5"/>
<keyword evidence="4" id="KW-0456">Lyase</keyword>
<evidence type="ECO:0000256" key="1">
    <source>
        <dbReference type="ARBA" id="ARBA00001946"/>
    </source>
</evidence>
<accession>A0A443HTU5</accession>
<dbReference type="SUPFAM" id="SSF48576">
    <property type="entry name" value="Terpenoid synthases"/>
    <property type="match status" value="1"/>
</dbReference>
<dbReference type="EC" id="4.2.3.-" evidence="4"/>
<keyword evidence="4" id="KW-0479">Metal-binding</keyword>
<proteinExistence type="inferred from homology"/>
<dbReference type="Gene3D" id="1.10.600.10">
    <property type="entry name" value="Farnesyl Diphosphate Synthase"/>
    <property type="match status" value="1"/>
</dbReference>
<gene>
    <name evidence="5" type="ORF">C8Q69DRAFT_521452</name>
</gene>
<dbReference type="EMBL" id="RCNU01000006">
    <property type="protein sequence ID" value="RWQ95184.1"/>
    <property type="molecule type" value="Genomic_DNA"/>
</dbReference>
<protein>
    <recommendedName>
        <fullName evidence="4">Terpene synthase</fullName>
        <ecNumber evidence="4">4.2.3.-</ecNumber>
    </recommendedName>
</protein>
<dbReference type="GeneID" id="39602793"/>
<organism evidence="5 6">
    <name type="scientific">Byssochlamys spectabilis</name>
    <name type="common">Paecilomyces variotii</name>
    <dbReference type="NCBI Taxonomy" id="264951"/>
    <lineage>
        <taxon>Eukaryota</taxon>
        <taxon>Fungi</taxon>
        <taxon>Dikarya</taxon>
        <taxon>Ascomycota</taxon>
        <taxon>Pezizomycotina</taxon>
        <taxon>Eurotiomycetes</taxon>
        <taxon>Eurotiomycetidae</taxon>
        <taxon>Eurotiales</taxon>
        <taxon>Thermoascaceae</taxon>
        <taxon>Paecilomyces</taxon>
    </lineage>
</organism>
<name>A0A443HTU5_BYSSP</name>